<dbReference type="EMBL" id="SPQC01000001">
    <property type="protein sequence ID" value="TFU24412.1"/>
    <property type="molecule type" value="Genomic_DNA"/>
</dbReference>
<reference evidence="7 8" key="1">
    <citation type="submission" date="2019-03" db="EMBL/GenBank/DDBJ databases">
        <title>Diversity of the mouse oral microbiome.</title>
        <authorList>
            <person name="Joseph S."/>
            <person name="Aduse-Opoku J."/>
            <person name="Curtis M."/>
            <person name="Wade W."/>
            <person name="Hashim A."/>
        </authorList>
    </citation>
    <scope>NUCLEOTIDE SEQUENCE [LARGE SCALE GENOMIC DNA]</scope>
    <source>
        <strain evidence="8">irhom_31</strain>
    </source>
</reference>
<dbReference type="InterPro" id="IPR029058">
    <property type="entry name" value="AB_hydrolase_fold"/>
</dbReference>
<sequence length="727" mass="81265">MMSLTPPLAKRVPVERTHHSDTFVDHYEWLRDKESAEVLEHLRAENAFTEAVTEDQQPLRDAIFEEIKGRTQLTDMSVPSRRGAWWYFNRTVAGEQYPVMCRVPALTEGSVEERYQPPVVRPGEPLDGEQVVLDCNEFARDMAFFSLGSFQVTRDGSLLTFGVDDSGDERYTQYFKNLDTGEILEEKIEDVFAGAFFASGAKHLIYSVADESWRPYEVRAHAIGTSSSEDFALYREDDNGLWLGAGMSSSRTHVVITSSNSEYSETRIINIHELGQLEPTLIMKRDAGIEYSTDVIDVAGTGYLVIGHNHEAPNGEIVLAPLREEYVPFVDFKASWIPLVPHRADVRLEGFKFSRNHLVLMARENTTVKVFVAPRTALAEQAASAHPQGIDLYEPGGFTEELYTSAFSGVNIMSPVIRLNYTSYLTPSSVYDYFPDTDDLVLRRRTPVIGYEPENYTAYRMWAPAADGAMIPLSIMHRADLDKTQENPLIQYGYGSYESSMDPYFSTARLSVLDRGVIFVVAHIRGGGEMGRAWYTEGKKLAKKNTFTDFIDATDFLASQAWVDATRIGIMGGSAGGLLMGAVVNMAPEKYAACLAQVPFVDALTTILDPNLPLSALEWEEWGNPITDKEVYDYMKSYTPYENISPVKYPTIAAVTSLNDTRVFYVEPAKWVAALRETIDPASPTPLLKIEMDGGHGGGSGRYTAWREIAWDYSFLLTHLGATSVTE</sequence>
<organism evidence="7 8">
    <name type="scientific">Rothia nasimurium</name>
    <dbReference type="NCBI Taxonomy" id="85336"/>
    <lineage>
        <taxon>Bacteria</taxon>
        <taxon>Bacillati</taxon>
        <taxon>Actinomycetota</taxon>
        <taxon>Actinomycetes</taxon>
        <taxon>Micrococcales</taxon>
        <taxon>Micrococcaceae</taxon>
        <taxon>Rothia</taxon>
    </lineage>
</organism>
<dbReference type="Gene3D" id="3.40.50.1820">
    <property type="entry name" value="alpha/beta hydrolase"/>
    <property type="match status" value="1"/>
</dbReference>
<accession>A0A4Y9F716</accession>
<evidence type="ECO:0000256" key="3">
    <source>
        <dbReference type="ARBA" id="ARBA00022801"/>
    </source>
</evidence>
<dbReference type="OrthoDB" id="9801421at2"/>
<dbReference type="GO" id="GO:0004252">
    <property type="term" value="F:serine-type endopeptidase activity"/>
    <property type="evidence" value="ECO:0007669"/>
    <property type="project" value="InterPro"/>
</dbReference>
<dbReference type="Gene3D" id="2.130.10.120">
    <property type="entry name" value="Prolyl oligopeptidase, N-terminal domain"/>
    <property type="match status" value="1"/>
</dbReference>
<evidence type="ECO:0000259" key="5">
    <source>
        <dbReference type="Pfam" id="PF00326"/>
    </source>
</evidence>
<dbReference type="Proteomes" id="UP000297951">
    <property type="component" value="Unassembled WGS sequence"/>
</dbReference>
<dbReference type="RefSeq" id="WP_135011030.1">
    <property type="nucleotide sequence ID" value="NZ_JADGLK010000001.1"/>
</dbReference>
<dbReference type="PANTHER" id="PTHR11757">
    <property type="entry name" value="PROTEASE FAMILY S9A OLIGOPEPTIDASE"/>
    <property type="match status" value="1"/>
</dbReference>
<keyword evidence="3" id="KW-0378">Hydrolase</keyword>
<evidence type="ECO:0000313" key="8">
    <source>
        <dbReference type="Proteomes" id="UP000297951"/>
    </source>
</evidence>
<evidence type="ECO:0000259" key="6">
    <source>
        <dbReference type="Pfam" id="PF02897"/>
    </source>
</evidence>
<name>A0A4Y9F716_9MICC</name>
<feature type="domain" description="Peptidase S9A N-terminal" evidence="6">
    <location>
        <begin position="6"/>
        <end position="442"/>
    </location>
</feature>
<evidence type="ECO:0000256" key="1">
    <source>
        <dbReference type="ARBA" id="ARBA00005228"/>
    </source>
</evidence>
<dbReference type="InterPro" id="IPR051543">
    <property type="entry name" value="Serine_Peptidase_S9A"/>
</dbReference>
<comment type="caution">
    <text evidence="7">The sequence shown here is derived from an EMBL/GenBank/DDBJ whole genome shotgun (WGS) entry which is preliminary data.</text>
</comment>
<dbReference type="PROSITE" id="PS00708">
    <property type="entry name" value="PRO_ENDOPEP_SER"/>
    <property type="match status" value="1"/>
</dbReference>
<protein>
    <submittedName>
        <fullName evidence="7">S9 family peptidase</fullName>
    </submittedName>
</protein>
<dbReference type="PRINTS" id="PR00862">
    <property type="entry name" value="PROLIGOPTASE"/>
</dbReference>
<dbReference type="Pfam" id="PF02897">
    <property type="entry name" value="Peptidase_S9_N"/>
    <property type="match status" value="1"/>
</dbReference>
<dbReference type="STRING" id="85336.A7979_07140"/>
<dbReference type="InterPro" id="IPR002470">
    <property type="entry name" value="Peptidase_S9A"/>
</dbReference>
<evidence type="ECO:0000256" key="2">
    <source>
        <dbReference type="ARBA" id="ARBA00022670"/>
    </source>
</evidence>
<dbReference type="InterPro" id="IPR023302">
    <property type="entry name" value="Pept_S9A_N"/>
</dbReference>
<comment type="similarity">
    <text evidence="1">Belongs to the peptidase S9A family.</text>
</comment>
<dbReference type="SUPFAM" id="SSF53474">
    <property type="entry name" value="alpha/beta-Hydrolases"/>
    <property type="match status" value="1"/>
</dbReference>
<dbReference type="PANTHER" id="PTHR11757:SF19">
    <property type="entry name" value="PROLYL ENDOPEPTIDASE-LIKE"/>
    <property type="match status" value="1"/>
</dbReference>
<dbReference type="InterPro" id="IPR001375">
    <property type="entry name" value="Peptidase_S9_cat"/>
</dbReference>
<dbReference type="AlphaFoldDB" id="A0A4Y9F716"/>
<dbReference type="GO" id="GO:0006508">
    <property type="term" value="P:proteolysis"/>
    <property type="evidence" value="ECO:0007669"/>
    <property type="project" value="UniProtKB-KW"/>
</dbReference>
<dbReference type="InterPro" id="IPR002471">
    <property type="entry name" value="Pept_S9_AS"/>
</dbReference>
<feature type="domain" description="Peptidase S9 prolyl oligopeptidase catalytic" evidence="5">
    <location>
        <begin position="504"/>
        <end position="722"/>
    </location>
</feature>
<proteinExistence type="inferred from homology"/>
<evidence type="ECO:0000313" key="7">
    <source>
        <dbReference type="EMBL" id="TFU24412.1"/>
    </source>
</evidence>
<keyword evidence="4" id="KW-0720">Serine protease</keyword>
<evidence type="ECO:0000256" key="4">
    <source>
        <dbReference type="ARBA" id="ARBA00022825"/>
    </source>
</evidence>
<gene>
    <name evidence="7" type="ORF">E4U03_00420</name>
</gene>
<dbReference type="SUPFAM" id="SSF50993">
    <property type="entry name" value="Peptidase/esterase 'gauge' domain"/>
    <property type="match status" value="1"/>
</dbReference>
<keyword evidence="2" id="KW-0645">Protease</keyword>
<dbReference type="Pfam" id="PF00326">
    <property type="entry name" value="Peptidase_S9"/>
    <property type="match status" value="1"/>
</dbReference>